<dbReference type="GeneID" id="96003132"/>
<evidence type="ECO:0000256" key="1">
    <source>
        <dbReference type="SAM" id="MobiDB-lite"/>
    </source>
</evidence>
<organism evidence="2 3">
    <name type="scientific">Cladosporium halotolerans</name>
    <dbReference type="NCBI Taxonomy" id="1052096"/>
    <lineage>
        <taxon>Eukaryota</taxon>
        <taxon>Fungi</taxon>
        <taxon>Dikarya</taxon>
        <taxon>Ascomycota</taxon>
        <taxon>Pezizomycotina</taxon>
        <taxon>Dothideomycetes</taxon>
        <taxon>Dothideomycetidae</taxon>
        <taxon>Cladosporiales</taxon>
        <taxon>Cladosporiaceae</taxon>
        <taxon>Cladosporium</taxon>
    </lineage>
</organism>
<protein>
    <submittedName>
        <fullName evidence="2">Uncharacterized protein</fullName>
    </submittedName>
</protein>
<evidence type="ECO:0000313" key="2">
    <source>
        <dbReference type="EMBL" id="KAL1589499.1"/>
    </source>
</evidence>
<dbReference type="AlphaFoldDB" id="A0AB34KWQ7"/>
<dbReference type="EMBL" id="JAAQHG020000004">
    <property type="protein sequence ID" value="KAL1589499.1"/>
    <property type="molecule type" value="Genomic_DNA"/>
</dbReference>
<dbReference type="Proteomes" id="UP000803884">
    <property type="component" value="Unassembled WGS sequence"/>
</dbReference>
<keyword evidence="3" id="KW-1185">Reference proteome</keyword>
<feature type="region of interest" description="Disordered" evidence="1">
    <location>
        <begin position="128"/>
        <end position="184"/>
    </location>
</feature>
<feature type="region of interest" description="Disordered" evidence="1">
    <location>
        <begin position="610"/>
        <end position="633"/>
    </location>
</feature>
<sequence>MPTYKSLGISASLSVSELNTTLSDGIKLRMGSDQQDDADRIKLQLANGRTLRERPCGNADGKVSTNVMQFVGDNEDMILFVVVARDKEEAEQRVQTFLQQETDTESACKNLSSAIRVRTLDLEKQLQADLDPSDATNGTLEDGNLSKRKRSSIRQREIKDSQAGNSTRNNDQASANKRGKGSELISRSIKEQTTSSQRAPDGPLALDLSVDCTKFLERGKDHSPLSRKDLKFEVYLNGQLVEVSYENLRRICGRYGKRGGFFQFSGTRFHRQSEKPWVYVPTKVLDKDDGQADLRWSEISAGLQQEATARGTDVFQQRPISAQYLIALSHMDLPEDLKGHTKFAVVDLLITAGRGCKYGPETSYIFGPTRMEDNTFSEHAPILEGLGPYRELDGEITMECDDLTSCSLPVPSFMTETAPTQPQQPCHPPSPQTPRSMYKRATQAYRDVLEGAVVKNGIHKYEGSQGRTKGTRTLRQRLGDMLKMSTQRRRDVLDDMQDDLDPETLNIIKKALQMDDAPPDSVPMPPRKQVRFVEENIMGALDGAQENDMQKSSSAVNTSKLDGAVVERESLAGAQRRPSTSWLTLPDRTVRNTRANALANSPIPFSVENSYPGGVRSALSDPTLDGSSEKSPVLDPALIAPESSTPCGYFQNPFTAAATQSASQDGVHSHAEATIADFAPQDQVTSPTLDSPTRLAAQGHVSGANRTRLRWNPNEKTAEEALKDFQIPDLCKGSVVTYAEGMAQRQVEKARGGEFHEEDIVVGMRFIVI</sequence>
<proteinExistence type="predicted"/>
<feature type="compositionally biased region" description="Polar residues" evidence="1">
    <location>
        <begin position="162"/>
        <end position="175"/>
    </location>
</feature>
<comment type="caution">
    <text evidence="2">The sequence shown here is derived from an EMBL/GenBank/DDBJ whole genome shotgun (WGS) entry which is preliminary data.</text>
</comment>
<name>A0AB34KWQ7_9PEZI</name>
<evidence type="ECO:0000313" key="3">
    <source>
        <dbReference type="Proteomes" id="UP000803884"/>
    </source>
</evidence>
<feature type="region of interest" description="Disordered" evidence="1">
    <location>
        <begin position="416"/>
        <end position="436"/>
    </location>
</feature>
<gene>
    <name evidence="2" type="ORF">WHR41_01688</name>
</gene>
<accession>A0AB34KWQ7</accession>
<dbReference type="RefSeq" id="XP_069232604.1">
    <property type="nucleotide sequence ID" value="XM_069370294.1"/>
</dbReference>
<reference evidence="2 3" key="1">
    <citation type="journal article" date="2020" name="Microbiol. Resour. Announc.">
        <title>Draft Genome Sequence of a Cladosporium Species Isolated from the Mesophotic Ascidian Didemnum maculosum.</title>
        <authorList>
            <person name="Gioti A."/>
            <person name="Siaperas R."/>
            <person name="Nikolaivits E."/>
            <person name="Le Goff G."/>
            <person name="Ouazzani J."/>
            <person name="Kotoulas G."/>
            <person name="Topakas E."/>
        </authorList>
    </citation>
    <scope>NUCLEOTIDE SEQUENCE [LARGE SCALE GENOMIC DNA]</scope>
    <source>
        <strain evidence="2 3">TM138-S3</strain>
    </source>
</reference>